<dbReference type="Pfam" id="PF00072">
    <property type="entry name" value="Response_reg"/>
    <property type="match status" value="1"/>
</dbReference>
<dbReference type="RefSeq" id="WP_407590184.1">
    <property type="nucleotide sequence ID" value="NZ_JBHDIY010000002.1"/>
</dbReference>
<keyword evidence="7" id="KW-1185">Reference proteome</keyword>
<dbReference type="PROSITE" id="PS51755">
    <property type="entry name" value="OMPR_PHOB"/>
    <property type="match status" value="1"/>
</dbReference>
<evidence type="ECO:0000313" key="7">
    <source>
        <dbReference type="Proteomes" id="UP001627408"/>
    </source>
</evidence>
<feature type="DNA-binding region" description="OmpR/PhoB-type" evidence="3">
    <location>
        <begin position="124"/>
        <end position="220"/>
    </location>
</feature>
<dbReference type="Gene3D" id="1.10.10.10">
    <property type="entry name" value="Winged helix-like DNA-binding domain superfamily/Winged helix DNA-binding domain"/>
    <property type="match status" value="1"/>
</dbReference>
<keyword evidence="2" id="KW-0597">Phosphoprotein</keyword>
<comment type="caution">
    <text evidence="6">The sequence shown here is derived from an EMBL/GenBank/DDBJ whole genome shotgun (WGS) entry which is preliminary data.</text>
</comment>
<feature type="domain" description="OmpR/PhoB-type" evidence="5">
    <location>
        <begin position="124"/>
        <end position="220"/>
    </location>
</feature>
<reference evidence="6 7" key="1">
    <citation type="submission" date="2024-08" db="EMBL/GenBank/DDBJ databases">
        <title>Tateyamaria sp. nov., isolated from marine algae.</title>
        <authorList>
            <person name="Choi B.J."/>
            <person name="Kim J.M."/>
            <person name="Lee J.K."/>
            <person name="Choi D.G."/>
            <person name="Bayburt H."/>
            <person name="Baek J.H."/>
            <person name="Han D.M."/>
            <person name="Jeon C.O."/>
        </authorList>
    </citation>
    <scope>NUCLEOTIDE SEQUENCE [LARGE SCALE GENOMIC DNA]</scope>
    <source>
        <strain evidence="6 7">KMU-156</strain>
    </source>
</reference>
<evidence type="ECO:0000313" key="6">
    <source>
        <dbReference type="EMBL" id="MFL4468431.1"/>
    </source>
</evidence>
<keyword evidence="1 3" id="KW-0238">DNA-binding</keyword>
<accession>A0ABW8UR04</accession>
<evidence type="ECO:0000259" key="4">
    <source>
        <dbReference type="PROSITE" id="PS50110"/>
    </source>
</evidence>
<dbReference type="InterPro" id="IPR011006">
    <property type="entry name" value="CheY-like_superfamily"/>
</dbReference>
<evidence type="ECO:0000256" key="3">
    <source>
        <dbReference type="PROSITE-ProRule" id="PRU01091"/>
    </source>
</evidence>
<dbReference type="InterPro" id="IPR036388">
    <property type="entry name" value="WH-like_DNA-bd_sf"/>
</dbReference>
<dbReference type="SMART" id="SM00448">
    <property type="entry name" value="REC"/>
    <property type="match status" value="1"/>
</dbReference>
<protein>
    <submittedName>
        <fullName evidence="6">Response regulator transcription factor</fullName>
    </submittedName>
</protein>
<proteinExistence type="predicted"/>
<gene>
    <name evidence="6" type="ORF">ACERZ8_00565</name>
</gene>
<name>A0ABW8UR04_9RHOB</name>
<organism evidence="6 7">
    <name type="scientific">Tateyamaria armeniaca</name>
    <dbReference type="NCBI Taxonomy" id="2518930"/>
    <lineage>
        <taxon>Bacteria</taxon>
        <taxon>Pseudomonadati</taxon>
        <taxon>Pseudomonadota</taxon>
        <taxon>Alphaproteobacteria</taxon>
        <taxon>Rhodobacterales</taxon>
        <taxon>Roseobacteraceae</taxon>
        <taxon>Tateyamaria</taxon>
    </lineage>
</organism>
<evidence type="ECO:0000256" key="2">
    <source>
        <dbReference type="PROSITE-ProRule" id="PRU00169"/>
    </source>
</evidence>
<feature type="domain" description="Response regulatory" evidence="4">
    <location>
        <begin position="2"/>
        <end position="116"/>
    </location>
</feature>
<dbReference type="Gene3D" id="6.10.250.690">
    <property type="match status" value="1"/>
</dbReference>
<dbReference type="EMBL" id="JBHDIY010000002">
    <property type="protein sequence ID" value="MFL4468431.1"/>
    <property type="molecule type" value="Genomic_DNA"/>
</dbReference>
<dbReference type="SMART" id="SM00862">
    <property type="entry name" value="Trans_reg_C"/>
    <property type="match status" value="1"/>
</dbReference>
<dbReference type="InterPro" id="IPR039420">
    <property type="entry name" value="WalR-like"/>
</dbReference>
<dbReference type="PROSITE" id="PS50110">
    <property type="entry name" value="RESPONSE_REGULATORY"/>
    <property type="match status" value="1"/>
</dbReference>
<dbReference type="Gene3D" id="3.40.50.2300">
    <property type="match status" value="1"/>
</dbReference>
<dbReference type="CDD" id="cd00383">
    <property type="entry name" value="trans_reg_C"/>
    <property type="match status" value="1"/>
</dbReference>
<evidence type="ECO:0000256" key="1">
    <source>
        <dbReference type="ARBA" id="ARBA00023125"/>
    </source>
</evidence>
<dbReference type="InterPro" id="IPR001867">
    <property type="entry name" value="OmpR/PhoB-type_DNA-bd"/>
</dbReference>
<dbReference type="PANTHER" id="PTHR48111:SF36">
    <property type="entry name" value="TRANSCRIPTIONAL REGULATORY PROTEIN CUTR"/>
    <property type="match status" value="1"/>
</dbReference>
<dbReference type="PANTHER" id="PTHR48111">
    <property type="entry name" value="REGULATOR OF RPOS"/>
    <property type="match status" value="1"/>
</dbReference>
<feature type="modified residue" description="4-aspartylphosphate" evidence="2">
    <location>
        <position position="51"/>
    </location>
</feature>
<dbReference type="Pfam" id="PF00486">
    <property type="entry name" value="Trans_reg_C"/>
    <property type="match status" value="1"/>
</dbReference>
<dbReference type="SUPFAM" id="SSF52172">
    <property type="entry name" value="CheY-like"/>
    <property type="match status" value="1"/>
</dbReference>
<dbReference type="InterPro" id="IPR001789">
    <property type="entry name" value="Sig_transdc_resp-reg_receiver"/>
</dbReference>
<dbReference type="Proteomes" id="UP001627408">
    <property type="component" value="Unassembled WGS sequence"/>
</dbReference>
<sequence length="224" mass="24874">MRITLVEDNVSLAKGITYRLEDAGHAVNALRDGGAAETYLRDDGADLVILDINLPGTDGLTLLSDMRRRGDSRPVILLTARADTDDRVRGLDAGADDYLIKPFEMAELEARVRALLRRRDVPQQQLRAFGPLDYDASARQLFSDGQELDIPRRELSVFECLLMADGRTVSKSAVLDHVYGVGADAEETVVEVYTSRLRRRLKPFGIVIRTRRGLGYQMQVEAGA</sequence>
<evidence type="ECO:0000259" key="5">
    <source>
        <dbReference type="PROSITE" id="PS51755"/>
    </source>
</evidence>